<evidence type="ECO:0000256" key="2">
    <source>
        <dbReference type="ARBA" id="ARBA00023002"/>
    </source>
</evidence>
<dbReference type="AlphaFoldDB" id="A0A166M7Y0"/>
<keyword evidence="1" id="KW-0521">NADP</keyword>
<dbReference type="GO" id="GO:0016651">
    <property type="term" value="F:oxidoreductase activity, acting on NAD(P)H"/>
    <property type="evidence" value="ECO:0007669"/>
    <property type="project" value="TreeGrafter"/>
</dbReference>
<gene>
    <name evidence="4" type="ORF">FIBSPDRAFT_918957</name>
</gene>
<dbReference type="InterPro" id="IPR020843">
    <property type="entry name" value="ER"/>
</dbReference>
<dbReference type="SMART" id="SM00829">
    <property type="entry name" value="PKS_ER"/>
    <property type="match status" value="1"/>
</dbReference>
<dbReference type="Gene3D" id="3.90.180.10">
    <property type="entry name" value="Medium-chain alcohol dehydrogenases, catalytic domain"/>
    <property type="match status" value="1"/>
</dbReference>
<protein>
    <submittedName>
        <fullName evidence="4">GroES-like protein</fullName>
    </submittedName>
</protein>
<proteinExistence type="predicted"/>
<dbReference type="Gene3D" id="3.40.50.720">
    <property type="entry name" value="NAD(P)-binding Rossmann-like Domain"/>
    <property type="match status" value="1"/>
</dbReference>
<dbReference type="STRING" id="436010.A0A166M7Y0"/>
<evidence type="ECO:0000313" key="5">
    <source>
        <dbReference type="Proteomes" id="UP000076532"/>
    </source>
</evidence>
<dbReference type="Proteomes" id="UP000076532">
    <property type="component" value="Unassembled WGS sequence"/>
</dbReference>
<dbReference type="InterPro" id="IPR036291">
    <property type="entry name" value="NAD(P)-bd_dom_sf"/>
</dbReference>
<evidence type="ECO:0000259" key="3">
    <source>
        <dbReference type="SMART" id="SM00829"/>
    </source>
</evidence>
<dbReference type="InterPro" id="IPR011032">
    <property type="entry name" value="GroES-like_sf"/>
</dbReference>
<dbReference type="InterPro" id="IPR013154">
    <property type="entry name" value="ADH-like_N"/>
</dbReference>
<name>A0A166M7Y0_9AGAM</name>
<accession>A0A166M7Y0</accession>
<organism evidence="4 5">
    <name type="scientific">Athelia psychrophila</name>
    <dbReference type="NCBI Taxonomy" id="1759441"/>
    <lineage>
        <taxon>Eukaryota</taxon>
        <taxon>Fungi</taxon>
        <taxon>Dikarya</taxon>
        <taxon>Basidiomycota</taxon>
        <taxon>Agaricomycotina</taxon>
        <taxon>Agaricomycetes</taxon>
        <taxon>Agaricomycetidae</taxon>
        <taxon>Atheliales</taxon>
        <taxon>Atheliaceae</taxon>
        <taxon>Athelia</taxon>
    </lineage>
</organism>
<dbReference type="SUPFAM" id="SSF51735">
    <property type="entry name" value="NAD(P)-binding Rossmann-fold domains"/>
    <property type="match status" value="1"/>
</dbReference>
<evidence type="ECO:0000313" key="4">
    <source>
        <dbReference type="EMBL" id="KZP23731.1"/>
    </source>
</evidence>
<evidence type="ECO:0000256" key="1">
    <source>
        <dbReference type="ARBA" id="ARBA00022857"/>
    </source>
</evidence>
<dbReference type="Pfam" id="PF08240">
    <property type="entry name" value="ADH_N"/>
    <property type="match status" value="1"/>
</dbReference>
<feature type="domain" description="Enoyl reductase (ER)" evidence="3">
    <location>
        <begin position="15"/>
        <end position="329"/>
    </location>
</feature>
<dbReference type="PANTHER" id="PTHR48106:SF18">
    <property type="entry name" value="QUINONE OXIDOREDUCTASE PIG3"/>
    <property type="match status" value="1"/>
</dbReference>
<dbReference type="GO" id="GO:0070402">
    <property type="term" value="F:NADPH binding"/>
    <property type="evidence" value="ECO:0007669"/>
    <property type="project" value="TreeGrafter"/>
</dbReference>
<dbReference type="OrthoDB" id="203908at2759"/>
<dbReference type="Pfam" id="PF13602">
    <property type="entry name" value="ADH_zinc_N_2"/>
    <property type="match status" value="1"/>
</dbReference>
<dbReference type="SUPFAM" id="SSF50129">
    <property type="entry name" value="GroES-like"/>
    <property type="match status" value="1"/>
</dbReference>
<sequence>MRAVICPSVLIPPSGLEYTTEHPAPTPKAGHVLIRIRAFGLNRSELFTRQGMSPGLEFPRVLGIECVGEVKDAGGGELWKEGDIVAAAMGGLGRKFDGGYAEYTLAPHRSVSLPITLPKSIGWAEFAAIPETFMTAWGTLRQSLNLTSDDTLLIRGGTTSVGLAMATLAKTLFAVHKVIATTRSSAKIGVLTEAGVDHAVIDTGSISEEVMKLTDGKGVTKCVELVGATTLADSCACLTPDGLISVVGGVSGEFVVKEFDPMGSLAPSKHMTMYGSEALEIAKGPLQKIIDAIANGEIKLGLDKVFKMEEAGEAHAFMEANKAKGKVVCVVD</sequence>
<reference evidence="4 5" key="1">
    <citation type="journal article" date="2016" name="Mol. Biol. Evol.">
        <title>Comparative Genomics of Early-Diverging Mushroom-Forming Fungi Provides Insights into the Origins of Lignocellulose Decay Capabilities.</title>
        <authorList>
            <person name="Nagy L.G."/>
            <person name="Riley R."/>
            <person name="Tritt A."/>
            <person name="Adam C."/>
            <person name="Daum C."/>
            <person name="Floudas D."/>
            <person name="Sun H."/>
            <person name="Yadav J.S."/>
            <person name="Pangilinan J."/>
            <person name="Larsson K.H."/>
            <person name="Matsuura K."/>
            <person name="Barry K."/>
            <person name="Labutti K."/>
            <person name="Kuo R."/>
            <person name="Ohm R.A."/>
            <person name="Bhattacharya S.S."/>
            <person name="Shirouzu T."/>
            <person name="Yoshinaga Y."/>
            <person name="Martin F.M."/>
            <person name="Grigoriev I.V."/>
            <person name="Hibbett D.S."/>
        </authorList>
    </citation>
    <scope>NUCLEOTIDE SEQUENCE [LARGE SCALE GENOMIC DNA]</scope>
    <source>
        <strain evidence="4 5">CBS 109695</strain>
    </source>
</reference>
<dbReference type="PANTHER" id="PTHR48106">
    <property type="entry name" value="QUINONE OXIDOREDUCTASE PIG3-RELATED"/>
    <property type="match status" value="1"/>
</dbReference>
<dbReference type="EMBL" id="KV417530">
    <property type="protein sequence ID" value="KZP23731.1"/>
    <property type="molecule type" value="Genomic_DNA"/>
</dbReference>
<keyword evidence="5" id="KW-1185">Reference proteome</keyword>
<keyword evidence="2" id="KW-0560">Oxidoreductase</keyword>